<dbReference type="RefSeq" id="WP_021698729.1">
    <property type="nucleotide sequence ID" value="NZ_BATC01000098.1"/>
</dbReference>
<keyword evidence="2" id="KW-1185">Reference proteome</keyword>
<evidence type="ECO:0000313" key="1">
    <source>
        <dbReference type="EMBL" id="GAD60635.1"/>
    </source>
</evidence>
<dbReference type="AlphaFoldDB" id="A0A8E0NE37"/>
<accession>A0A8E0NE37</accession>
<reference evidence="2" key="1">
    <citation type="journal article" date="2013" name="Genome Announc.">
        <title>Draft Genome Sequence of the Dimorphic Prosthecate Bacterium Brevundimonas abyssalis TAR-001T.</title>
        <authorList>
            <person name="Tsubouchi T."/>
            <person name="Nishi S."/>
            <person name="Usui K."/>
            <person name="Shimane Y."/>
            <person name="Takaki Y."/>
            <person name="Maruyama T."/>
            <person name="Hatada Y."/>
        </authorList>
    </citation>
    <scope>NUCLEOTIDE SEQUENCE [LARGE SCALE GENOMIC DNA]</scope>
    <source>
        <strain evidence="2">TAR-001</strain>
    </source>
</reference>
<dbReference type="EMBL" id="BATC01000098">
    <property type="protein sequence ID" value="GAD60635.1"/>
    <property type="molecule type" value="Genomic_DNA"/>
</dbReference>
<comment type="caution">
    <text evidence="1">The sequence shown here is derived from an EMBL/GenBank/DDBJ whole genome shotgun (WGS) entry which is preliminary data.</text>
</comment>
<proteinExistence type="predicted"/>
<evidence type="ECO:0000313" key="2">
    <source>
        <dbReference type="Proteomes" id="UP000016569"/>
    </source>
</evidence>
<dbReference type="Proteomes" id="UP000016569">
    <property type="component" value="Unassembled WGS sequence"/>
</dbReference>
<organism evidence="1 2">
    <name type="scientific">Brevundimonas abyssalis TAR-001</name>
    <dbReference type="NCBI Taxonomy" id="1391729"/>
    <lineage>
        <taxon>Bacteria</taxon>
        <taxon>Pseudomonadati</taxon>
        <taxon>Pseudomonadota</taxon>
        <taxon>Alphaproteobacteria</taxon>
        <taxon>Caulobacterales</taxon>
        <taxon>Caulobacteraceae</taxon>
        <taxon>Brevundimonas</taxon>
    </lineage>
</organism>
<protein>
    <submittedName>
        <fullName evidence="1">Uncharacterized protein</fullName>
    </submittedName>
</protein>
<sequence>MMDLDSLISRTPAAARPAFDTLEQRVWREVEAIGARSRSARVRMAALTVAAMVGGLSGLAAPERASTRSELAVFSPSASALFVGATLG</sequence>
<gene>
    <name evidence="1" type="ORF">MBEBAB_2885</name>
</gene>
<name>A0A8E0NE37_9CAUL</name>